<dbReference type="Pfam" id="PF20431">
    <property type="entry name" value="E_motif"/>
    <property type="match status" value="1"/>
</dbReference>
<dbReference type="InterPro" id="IPR032867">
    <property type="entry name" value="DYW_dom"/>
</dbReference>
<proteinExistence type="inferred from homology"/>
<dbReference type="GO" id="GO:0009451">
    <property type="term" value="P:RNA modification"/>
    <property type="evidence" value="ECO:0007669"/>
    <property type="project" value="InterPro"/>
</dbReference>
<dbReference type="FunFam" id="1.25.40.10:FF:000031">
    <property type="entry name" value="Pentatricopeptide repeat-containing protein mitochondrial"/>
    <property type="match status" value="1"/>
</dbReference>
<comment type="caution">
    <text evidence="6">The sequence shown here is derived from an EMBL/GenBank/DDBJ whole genome shotgun (WGS) entry which is preliminary data.</text>
</comment>
<dbReference type="Pfam" id="PF13041">
    <property type="entry name" value="PPR_2"/>
    <property type="match status" value="2"/>
</dbReference>
<dbReference type="InterPro" id="IPR046960">
    <property type="entry name" value="PPR_At4g14850-like_plant"/>
</dbReference>
<dbReference type="PROSITE" id="PS51375">
    <property type="entry name" value="PPR"/>
    <property type="match status" value="5"/>
</dbReference>
<dbReference type="Pfam" id="PF14432">
    <property type="entry name" value="DYW_deaminase"/>
    <property type="match status" value="1"/>
</dbReference>
<dbReference type="FunFam" id="1.25.40.10:FF:000073">
    <property type="entry name" value="Pentatricopeptide repeat-containing protein chloroplastic"/>
    <property type="match status" value="1"/>
</dbReference>
<accession>A0AAV6KAM7</accession>
<feature type="domain" description="DYW" evidence="5">
    <location>
        <begin position="939"/>
        <end position="1030"/>
    </location>
</feature>
<evidence type="ECO:0000256" key="2">
    <source>
        <dbReference type="ARBA" id="ARBA00022737"/>
    </source>
</evidence>
<feature type="repeat" description="PPR" evidence="3">
    <location>
        <begin position="724"/>
        <end position="758"/>
    </location>
</feature>
<feature type="compositionally biased region" description="Pro residues" evidence="4">
    <location>
        <begin position="37"/>
        <end position="49"/>
    </location>
</feature>
<dbReference type="InterPro" id="IPR046849">
    <property type="entry name" value="E2_motif"/>
</dbReference>
<dbReference type="PANTHER" id="PTHR47926:SF543">
    <property type="entry name" value="(WILD MALAYSIAN BANANA) HYPOTHETICAL PROTEIN"/>
    <property type="match status" value="1"/>
</dbReference>
<keyword evidence="7" id="KW-1185">Reference proteome</keyword>
<feature type="repeat" description="PPR" evidence="3">
    <location>
        <begin position="623"/>
        <end position="657"/>
    </location>
</feature>
<protein>
    <recommendedName>
        <fullName evidence="5">DYW domain-containing protein</fullName>
    </recommendedName>
</protein>
<feature type="repeat" description="PPR" evidence="3">
    <location>
        <begin position="420"/>
        <end position="454"/>
    </location>
</feature>
<dbReference type="Proteomes" id="UP000823749">
    <property type="component" value="Chromosome 5"/>
</dbReference>
<dbReference type="EMBL" id="JACTNZ010000005">
    <property type="protein sequence ID" value="KAG5549518.1"/>
    <property type="molecule type" value="Genomic_DNA"/>
</dbReference>
<dbReference type="AlphaFoldDB" id="A0AAV6KAM7"/>
<evidence type="ECO:0000256" key="1">
    <source>
        <dbReference type="ARBA" id="ARBA00006643"/>
    </source>
</evidence>
<dbReference type="InterPro" id="IPR046848">
    <property type="entry name" value="E_motif"/>
</dbReference>
<feature type="region of interest" description="Disordered" evidence="4">
    <location>
        <begin position="12"/>
        <end position="49"/>
    </location>
</feature>
<dbReference type="GO" id="GO:0003723">
    <property type="term" value="F:RNA binding"/>
    <property type="evidence" value="ECO:0007669"/>
    <property type="project" value="InterPro"/>
</dbReference>
<evidence type="ECO:0000259" key="5">
    <source>
        <dbReference type="Pfam" id="PF14432"/>
    </source>
</evidence>
<keyword evidence="2" id="KW-0677">Repeat</keyword>
<dbReference type="InterPro" id="IPR011990">
    <property type="entry name" value="TPR-like_helical_dom_sf"/>
</dbReference>
<comment type="similarity">
    <text evidence="1">Belongs to the PPR family. PCMP-H subfamily.</text>
</comment>
<name>A0AAV6KAM7_9ERIC</name>
<dbReference type="Gene3D" id="1.25.40.10">
    <property type="entry name" value="Tetratricopeptide repeat domain"/>
    <property type="match status" value="5"/>
</dbReference>
<dbReference type="FunFam" id="1.25.40.10:FF:001086">
    <property type="entry name" value="Pentatricopeptide repeat-containing protein At4g33170"/>
    <property type="match status" value="1"/>
</dbReference>
<dbReference type="FunFam" id="1.25.40.10:FF:000366">
    <property type="entry name" value="Pentatricopeptide (PPR) repeat-containing protein"/>
    <property type="match status" value="1"/>
</dbReference>
<dbReference type="GO" id="GO:0008270">
    <property type="term" value="F:zinc ion binding"/>
    <property type="evidence" value="ECO:0007669"/>
    <property type="project" value="InterPro"/>
</dbReference>
<evidence type="ECO:0000313" key="6">
    <source>
        <dbReference type="EMBL" id="KAG5549518.1"/>
    </source>
</evidence>
<dbReference type="Pfam" id="PF20430">
    <property type="entry name" value="Eplus_motif"/>
    <property type="match status" value="1"/>
</dbReference>
<organism evidence="6 7">
    <name type="scientific">Rhododendron griersonianum</name>
    <dbReference type="NCBI Taxonomy" id="479676"/>
    <lineage>
        <taxon>Eukaryota</taxon>
        <taxon>Viridiplantae</taxon>
        <taxon>Streptophyta</taxon>
        <taxon>Embryophyta</taxon>
        <taxon>Tracheophyta</taxon>
        <taxon>Spermatophyta</taxon>
        <taxon>Magnoliopsida</taxon>
        <taxon>eudicotyledons</taxon>
        <taxon>Gunneridae</taxon>
        <taxon>Pentapetalae</taxon>
        <taxon>asterids</taxon>
        <taxon>Ericales</taxon>
        <taxon>Ericaceae</taxon>
        <taxon>Ericoideae</taxon>
        <taxon>Rhodoreae</taxon>
        <taxon>Rhododendron</taxon>
    </lineage>
</organism>
<feature type="compositionally biased region" description="Low complexity" evidence="4">
    <location>
        <begin position="27"/>
        <end position="36"/>
    </location>
</feature>
<sequence>MLRCCTNISSLAKPISHPPPPPPTPPFLSLLPLSSLSPPPPPPSSPPPFSYHTYTQSQFFSLLRAATSRTSTDRIHALIVTSGHTSSTTTDPFLTNALITAYSKCHSLSSARRLFDKTTHRDLVTWNSILAAHASLSSSSSSPEEEEREACEHFLEGFRLFRLLRVSPLSQAINKLSLAPVLKLCLVSGRVVAAEALHGYAVRIGLGRDGFVSGALVNIYAKFGRVRAARALFDEMPGSEKDAVLWNVMVKAFMRMGLEEDAFALFVEFHRSGLRPDDLSVSCVFTGGLGDVRDESSNDFVEQFRAYATKLFLHDKVSDVYSWNKKLSDYNRAGDHFSAAECFLEMNRSKVGCDGVTLIVCLAAVSGINDSELGQQIHCMAVKLGLDLDVTVSNSLINMYSKTGCLGVAFKVFASMEERDLVSWNSVITSCAQSGLEEESVTFYLGLLDDNFRPDHYTLASVLRACSSLTAGFSLGEQIHVYAFKTGIIADNFVSTALIDVYSRAGRMEEAELLLQSKDGFDLASWNAMMFGYITCNDSCKALKLFNIMHRRGERSDEITIATAAKACGCLVDLEQGRQIHGHALKLGVDLDLCVCGSILDMYIKCGEMGDAHNVFRAIPSPDDVAWTAIISGCVENGEEDLALSIYHRMRQSDVPPDEYTFATLIKASSCLTALEQGRQIHANVIKLDCASDTYVGTSLIDMYAKCGNIEDSYRLFRRIGLENIALWNAMMVGLAQHGHGCEALKLFKDMKLLGIKPDRVTFVGVLSACSHSGLISEAYLYFHSMHQDHGIQPEIEHYSCLVDALGRAGRVQEAEKLIASMPFKASASMYRALLGACRVLGDSETGKRVASKLLDLEPFDSAAYVLLSNIYAAGNQWGQMEDARKGMMRKNVKKDPGFSWIDVKNKLHLFVVDDRTHPQADMIYEKVEDLITRIKKEGYVPDTDYVLLDVEEEEKERALYYHSEKLAIAFGLIITSPSTVVRVIKNLRVCGDCHNAIKHISQVSQREIVLRDANRFHHFKDGTCSCGDYCYALPFPAGCYISKLWDSSTYCFIPVCLLPLIPGKSFVGMLMFLASGSLGHDDMLPSEQVRKFYVCMAISELRHVATSSLYIANVFKKTLEMEDFKALIPKLICLGASPTKKKISTKRPKPPGVRKGKLSYCGRLHSSPDVCAEDRGDGAHAWDGWVNPWPASNILGS</sequence>
<dbReference type="InterPro" id="IPR002885">
    <property type="entry name" value="PPR_rpt"/>
</dbReference>
<feature type="repeat" description="PPR" evidence="3">
    <location>
        <begin position="522"/>
        <end position="556"/>
    </location>
</feature>
<dbReference type="PANTHER" id="PTHR47926">
    <property type="entry name" value="PENTATRICOPEPTIDE REPEAT-CONTAINING PROTEIN"/>
    <property type="match status" value="1"/>
</dbReference>
<dbReference type="FunFam" id="1.25.40.10:FF:000343">
    <property type="entry name" value="Pentatricopeptide repeat-containing protein At3g58590"/>
    <property type="match status" value="1"/>
</dbReference>
<dbReference type="NCBIfam" id="TIGR00756">
    <property type="entry name" value="PPR"/>
    <property type="match status" value="5"/>
</dbReference>
<reference evidence="6" key="1">
    <citation type="submission" date="2020-08" db="EMBL/GenBank/DDBJ databases">
        <title>Plant Genome Project.</title>
        <authorList>
            <person name="Zhang R.-G."/>
        </authorList>
    </citation>
    <scope>NUCLEOTIDE SEQUENCE</scope>
    <source>
        <strain evidence="6">WSP0</strain>
        <tissue evidence="6">Leaf</tissue>
    </source>
</reference>
<dbReference type="Pfam" id="PF01535">
    <property type="entry name" value="PPR"/>
    <property type="match status" value="8"/>
</dbReference>
<evidence type="ECO:0000256" key="4">
    <source>
        <dbReference type="SAM" id="MobiDB-lite"/>
    </source>
</evidence>
<gene>
    <name evidence="6" type="ORF">RHGRI_014748</name>
</gene>
<feature type="compositionally biased region" description="Pro residues" evidence="4">
    <location>
        <begin position="16"/>
        <end position="26"/>
    </location>
</feature>
<feature type="repeat" description="PPR" evidence="3">
    <location>
        <begin position="242"/>
        <end position="276"/>
    </location>
</feature>
<evidence type="ECO:0000256" key="3">
    <source>
        <dbReference type="PROSITE-ProRule" id="PRU00708"/>
    </source>
</evidence>
<evidence type="ECO:0000313" key="7">
    <source>
        <dbReference type="Proteomes" id="UP000823749"/>
    </source>
</evidence>